<comment type="caution">
    <text evidence="5">Lacks conserved residue(s) required for the propagation of feature annotation.</text>
</comment>
<dbReference type="GO" id="GO:0045217">
    <property type="term" value="P:cell-cell junction maintenance"/>
    <property type="evidence" value="ECO:0007669"/>
    <property type="project" value="TreeGrafter"/>
</dbReference>
<evidence type="ECO:0000256" key="1">
    <source>
        <dbReference type="ARBA" id="ARBA00022729"/>
    </source>
</evidence>
<protein>
    <recommendedName>
        <fullName evidence="6">SRCR domain-containing protein</fullName>
    </recommendedName>
</protein>
<evidence type="ECO:0000256" key="4">
    <source>
        <dbReference type="ARBA" id="ARBA00023180"/>
    </source>
</evidence>
<dbReference type="Proteomes" id="UP000054047">
    <property type="component" value="Unassembled WGS sequence"/>
</dbReference>
<dbReference type="GO" id="GO:0016020">
    <property type="term" value="C:membrane"/>
    <property type="evidence" value="ECO:0007669"/>
    <property type="project" value="InterPro"/>
</dbReference>
<dbReference type="Gene3D" id="3.10.250.10">
    <property type="entry name" value="SRCR-like domain"/>
    <property type="match status" value="1"/>
</dbReference>
<dbReference type="OrthoDB" id="5857313at2759"/>
<dbReference type="InterPro" id="IPR001190">
    <property type="entry name" value="SRCR"/>
</dbReference>
<evidence type="ECO:0000313" key="7">
    <source>
        <dbReference type="EMBL" id="KIH44450.1"/>
    </source>
</evidence>
<feature type="disulfide bond" evidence="5">
    <location>
        <begin position="36"/>
        <end position="46"/>
    </location>
</feature>
<keyword evidence="3 5" id="KW-1015">Disulfide bond</keyword>
<sequence length="254" mass="29236">MACNQLGLVSDPEFFENWRIFRSKGDLPMIMDNIRCEENEVDLTKCRHDGVSHNVPAGCRDTEVVAIRCAEPRWAGVRYSLLANPPTFTGQTTMHNWIIEKAGLFDFRTPEFSPALQIDWNYHVFHNLEIRNNFWNGIDIIYNDLIKKPAIRNSVVTNNRRDGMHLRSVGITLEEMSLTRSGQAGLRYNPSISSSLQRDIVSWLDMREQPELEANNIYIIPDNAYQTIEVIESHLNQRKFLIAKPTTECPDGEL</sequence>
<dbReference type="InterPro" id="IPR053243">
    <property type="entry name" value="SJ_maturation_regulator"/>
</dbReference>
<keyword evidence="4" id="KW-0325">Glycoprotein</keyword>
<evidence type="ECO:0000256" key="5">
    <source>
        <dbReference type="PROSITE-ProRule" id="PRU00196"/>
    </source>
</evidence>
<keyword evidence="1" id="KW-0732">Signal</keyword>
<dbReference type="AlphaFoldDB" id="A0A0C2F7H3"/>
<evidence type="ECO:0000256" key="3">
    <source>
        <dbReference type="ARBA" id="ARBA00023157"/>
    </source>
</evidence>
<dbReference type="SUPFAM" id="SSF51126">
    <property type="entry name" value="Pectin lyase-like"/>
    <property type="match status" value="1"/>
</dbReference>
<keyword evidence="8" id="KW-1185">Reference proteome</keyword>
<feature type="domain" description="SRCR" evidence="6">
    <location>
        <begin position="1"/>
        <end position="70"/>
    </location>
</feature>
<keyword evidence="2" id="KW-0677">Repeat</keyword>
<gene>
    <name evidence="7" type="ORF">ANCDUO_25524</name>
</gene>
<dbReference type="PANTHER" id="PTHR47653:SF1">
    <property type="entry name" value="DELETED IN MALIGNANT BRAIN TUMORS 1 PROTEIN"/>
    <property type="match status" value="1"/>
</dbReference>
<dbReference type="PANTHER" id="PTHR47653">
    <property type="entry name" value="PROTEIN BARK BEETLE"/>
    <property type="match status" value="1"/>
</dbReference>
<evidence type="ECO:0000259" key="6">
    <source>
        <dbReference type="PROSITE" id="PS50287"/>
    </source>
</evidence>
<accession>A0A0C2F7H3</accession>
<organism evidence="7 8">
    <name type="scientific">Ancylostoma duodenale</name>
    <dbReference type="NCBI Taxonomy" id="51022"/>
    <lineage>
        <taxon>Eukaryota</taxon>
        <taxon>Metazoa</taxon>
        <taxon>Ecdysozoa</taxon>
        <taxon>Nematoda</taxon>
        <taxon>Chromadorea</taxon>
        <taxon>Rhabditida</taxon>
        <taxon>Rhabditina</taxon>
        <taxon>Rhabditomorpha</taxon>
        <taxon>Strongyloidea</taxon>
        <taxon>Ancylostomatidae</taxon>
        <taxon>Ancylostomatinae</taxon>
        <taxon>Ancylostoma</taxon>
    </lineage>
</organism>
<dbReference type="PROSITE" id="PS50287">
    <property type="entry name" value="SRCR_2"/>
    <property type="match status" value="1"/>
</dbReference>
<dbReference type="SUPFAM" id="SSF56487">
    <property type="entry name" value="SRCR-like"/>
    <property type="match status" value="1"/>
</dbReference>
<reference evidence="7 8" key="1">
    <citation type="submission" date="2013-12" db="EMBL/GenBank/DDBJ databases">
        <title>Draft genome of the parsitic nematode Ancylostoma duodenale.</title>
        <authorList>
            <person name="Mitreva M."/>
        </authorList>
    </citation>
    <scope>NUCLEOTIDE SEQUENCE [LARGE SCALE GENOMIC DNA]</scope>
    <source>
        <strain evidence="7 8">Zhejiang</strain>
    </source>
</reference>
<dbReference type="Pfam" id="PF00530">
    <property type="entry name" value="SRCR"/>
    <property type="match status" value="1"/>
</dbReference>
<proteinExistence type="predicted"/>
<evidence type="ECO:0000256" key="2">
    <source>
        <dbReference type="ARBA" id="ARBA00022737"/>
    </source>
</evidence>
<dbReference type="InterPro" id="IPR011050">
    <property type="entry name" value="Pectin_lyase_fold/virulence"/>
</dbReference>
<evidence type="ECO:0000313" key="8">
    <source>
        <dbReference type="Proteomes" id="UP000054047"/>
    </source>
</evidence>
<dbReference type="InterPro" id="IPR036772">
    <property type="entry name" value="SRCR-like_dom_sf"/>
</dbReference>
<name>A0A0C2F7H3_9BILA</name>
<dbReference type="EMBL" id="KN777703">
    <property type="protein sequence ID" value="KIH44450.1"/>
    <property type="molecule type" value="Genomic_DNA"/>
</dbReference>